<gene>
    <name evidence="7" type="ORF">UFOVP1002_15</name>
    <name evidence="8" type="ORF">UFOVP1217_182</name>
    <name evidence="9" type="ORF">UFOVP1343_166</name>
    <name evidence="10" type="ORF">UFOVP1438_27</name>
    <name evidence="13" type="ORF">UFOVP1541_157</name>
    <name evidence="11" type="ORF">UFOVP1592_23</name>
    <name evidence="2" type="ORF">UFOVP465_72</name>
    <name evidence="3" type="ORF">UFOVP666_118</name>
    <name evidence="4" type="ORF">UFOVP727_7</name>
    <name evidence="12" type="ORF">UFOVP741_10</name>
    <name evidence="5" type="ORF">UFOVP819_146</name>
    <name evidence="6" type="ORF">UFOVP926_128</name>
</gene>
<evidence type="ECO:0000313" key="2">
    <source>
        <dbReference type="EMBL" id="CAB4145153.1"/>
    </source>
</evidence>
<dbReference type="EMBL" id="LR796878">
    <property type="protein sequence ID" value="CAB4172285.1"/>
    <property type="molecule type" value="Genomic_DNA"/>
</dbReference>
<feature type="region of interest" description="Disordered" evidence="1">
    <location>
        <begin position="26"/>
        <end position="45"/>
    </location>
</feature>
<dbReference type="EMBL" id="LR797177">
    <property type="protein sequence ID" value="CAB4191867.1"/>
    <property type="molecule type" value="Genomic_DNA"/>
</dbReference>
<dbReference type="EMBL" id="LR798341">
    <property type="protein sequence ID" value="CAB5225061.1"/>
    <property type="molecule type" value="Genomic_DNA"/>
</dbReference>
<evidence type="ECO:0000256" key="1">
    <source>
        <dbReference type="SAM" id="MobiDB-lite"/>
    </source>
</evidence>
<dbReference type="EMBL" id="LR797452">
    <property type="protein sequence ID" value="CAB4217368.1"/>
    <property type="molecule type" value="Genomic_DNA"/>
</dbReference>
<dbReference type="EMBL" id="LR797305">
    <property type="protein sequence ID" value="CAB4200819.1"/>
    <property type="molecule type" value="Genomic_DNA"/>
</dbReference>
<evidence type="ECO:0000313" key="6">
    <source>
        <dbReference type="EMBL" id="CAB4172285.1"/>
    </source>
</evidence>
<dbReference type="EMBL" id="LR798395">
    <property type="protein sequence ID" value="CAB5229041.1"/>
    <property type="molecule type" value="Genomic_DNA"/>
</dbReference>
<protein>
    <submittedName>
        <fullName evidence="9">Uncharacterized protein</fullName>
    </submittedName>
</protein>
<evidence type="ECO:0000313" key="5">
    <source>
        <dbReference type="EMBL" id="CAB4164861.1"/>
    </source>
</evidence>
<accession>A0A6J5RY18</accession>
<evidence type="ECO:0000313" key="9">
    <source>
        <dbReference type="EMBL" id="CAB4200819.1"/>
    </source>
</evidence>
<dbReference type="EMBL" id="LR796443">
    <property type="protein sequence ID" value="CAB4145153.1"/>
    <property type="molecule type" value="Genomic_DNA"/>
</dbReference>
<evidence type="ECO:0000313" key="12">
    <source>
        <dbReference type="EMBL" id="CAB5225061.1"/>
    </source>
</evidence>
<proteinExistence type="predicted"/>
<dbReference type="EMBL" id="LR796698">
    <property type="protein sequence ID" value="CAB4159923.1"/>
    <property type="molecule type" value="Genomic_DNA"/>
</dbReference>
<evidence type="ECO:0000313" key="4">
    <source>
        <dbReference type="EMBL" id="CAB4159923.1"/>
    </source>
</evidence>
<evidence type="ECO:0000313" key="11">
    <source>
        <dbReference type="EMBL" id="CAB4217368.1"/>
    </source>
</evidence>
<reference evidence="9" key="1">
    <citation type="submission" date="2020-05" db="EMBL/GenBank/DDBJ databases">
        <authorList>
            <person name="Chiriac C."/>
            <person name="Salcher M."/>
            <person name="Ghai R."/>
            <person name="Kavagutti S V."/>
        </authorList>
    </citation>
    <scope>NUCLEOTIDE SEQUENCE</scope>
</reference>
<evidence type="ECO:0000313" key="7">
    <source>
        <dbReference type="EMBL" id="CAB4178009.1"/>
    </source>
</evidence>
<evidence type="ECO:0000313" key="3">
    <source>
        <dbReference type="EMBL" id="CAB4156707.1"/>
    </source>
</evidence>
<dbReference type="EMBL" id="LR796644">
    <property type="protein sequence ID" value="CAB4156707.1"/>
    <property type="molecule type" value="Genomic_DNA"/>
</dbReference>
<evidence type="ECO:0000313" key="13">
    <source>
        <dbReference type="EMBL" id="CAB5229041.1"/>
    </source>
</evidence>
<sequence>MKIDTSWTPEERQAFADRNILKAQRVADKRKKNDKKACRNFRWQG</sequence>
<evidence type="ECO:0000313" key="10">
    <source>
        <dbReference type="EMBL" id="CAB4212684.1"/>
    </source>
</evidence>
<dbReference type="EMBL" id="LR797395">
    <property type="protein sequence ID" value="CAB4212684.1"/>
    <property type="molecule type" value="Genomic_DNA"/>
</dbReference>
<dbReference type="EMBL" id="LR796762">
    <property type="protein sequence ID" value="CAB4164861.1"/>
    <property type="molecule type" value="Genomic_DNA"/>
</dbReference>
<organism evidence="9">
    <name type="scientific">uncultured Caudovirales phage</name>
    <dbReference type="NCBI Taxonomy" id="2100421"/>
    <lineage>
        <taxon>Viruses</taxon>
        <taxon>Duplodnaviria</taxon>
        <taxon>Heunggongvirae</taxon>
        <taxon>Uroviricota</taxon>
        <taxon>Caudoviricetes</taxon>
        <taxon>Peduoviridae</taxon>
        <taxon>Maltschvirus</taxon>
        <taxon>Maltschvirus maltsch</taxon>
    </lineage>
</organism>
<name>A0A6J5RY18_9CAUD</name>
<dbReference type="EMBL" id="LR796961">
    <property type="protein sequence ID" value="CAB4178009.1"/>
    <property type="molecule type" value="Genomic_DNA"/>
</dbReference>
<evidence type="ECO:0000313" key="8">
    <source>
        <dbReference type="EMBL" id="CAB4191867.1"/>
    </source>
</evidence>